<organism evidence="1 2">
    <name type="scientific">Rhodopirellula baltica (strain DSM 10527 / NCIMB 13988 / SH1)</name>
    <dbReference type="NCBI Taxonomy" id="243090"/>
    <lineage>
        <taxon>Bacteria</taxon>
        <taxon>Pseudomonadati</taxon>
        <taxon>Planctomycetota</taxon>
        <taxon>Planctomycetia</taxon>
        <taxon>Pirellulales</taxon>
        <taxon>Pirellulaceae</taxon>
        <taxon>Rhodopirellula</taxon>
    </lineage>
</organism>
<dbReference type="STRING" id="243090.RB9160"/>
<proteinExistence type="predicted"/>
<dbReference type="Proteomes" id="UP000001025">
    <property type="component" value="Chromosome"/>
</dbReference>
<keyword evidence="2" id="KW-1185">Reference proteome</keyword>
<dbReference type="KEGG" id="rba:RB9160"/>
<name>Q7UM01_RHOBA</name>
<sequence length="118" mass="12894">MSVDIICLAGHRGVLGKDLHAIFLHSCKGNPRATFALHGSWGWKCSAALRPQRAIGSPRGLFSVHRTYSDAFSKRFCYMLSLILPAEGTACIPRINACFAGNSKQGFAARQTGTWRNI</sequence>
<reference evidence="1 2" key="1">
    <citation type="journal article" date="2003" name="Proc. Natl. Acad. Sci. U.S.A.">
        <title>Complete genome sequence of the marine planctomycete Pirellula sp. strain 1.</title>
        <authorList>
            <person name="Gloeckner F.O."/>
            <person name="Kube M."/>
            <person name="Bauer M."/>
            <person name="Teeling H."/>
            <person name="Lombardot T."/>
            <person name="Ludwig W."/>
            <person name="Gade D."/>
            <person name="Beck A."/>
            <person name="Borzym K."/>
            <person name="Heitmann K."/>
            <person name="Rabus R."/>
            <person name="Schlesner H."/>
            <person name="Amann R."/>
            <person name="Reinhardt R."/>
        </authorList>
    </citation>
    <scope>NUCLEOTIDE SEQUENCE [LARGE SCALE GENOMIC DNA]</scope>
    <source>
        <strain evidence="2">DSM 10527 / NCIMB 13988 / SH1</strain>
    </source>
</reference>
<evidence type="ECO:0000313" key="1">
    <source>
        <dbReference type="EMBL" id="CAD76116.1"/>
    </source>
</evidence>
<dbReference type="EMBL" id="BX294149">
    <property type="protein sequence ID" value="CAD76116.1"/>
    <property type="molecule type" value="Genomic_DNA"/>
</dbReference>
<dbReference type="AlphaFoldDB" id="Q7UM01"/>
<dbReference type="HOGENOM" id="CLU_2071255_0_0_0"/>
<gene>
    <name evidence="1" type="ordered locus">RB9160</name>
</gene>
<evidence type="ECO:0000313" key="2">
    <source>
        <dbReference type="Proteomes" id="UP000001025"/>
    </source>
</evidence>
<dbReference type="EnsemblBacteria" id="CAD76116">
    <property type="protein sequence ID" value="CAD76116"/>
    <property type="gene ID" value="RB9160"/>
</dbReference>
<protein>
    <submittedName>
        <fullName evidence="1">Uncharacterized protein</fullName>
    </submittedName>
</protein>
<accession>Q7UM01</accession>
<dbReference type="InParanoid" id="Q7UM01"/>